<accession>A0ABT5RQ12</accession>
<protein>
    <submittedName>
        <fullName evidence="1">Uncharacterized protein</fullName>
    </submittedName>
</protein>
<comment type="caution">
    <text evidence="1">The sequence shown here is derived from an EMBL/GenBank/DDBJ whole genome shotgun (WGS) entry which is preliminary data.</text>
</comment>
<evidence type="ECO:0000313" key="1">
    <source>
        <dbReference type="EMBL" id="MDD1948080.1"/>
    </source>
</evidence>
<dbReference type="EMBL" id="JANCLL010000084">
    <property type="protein sequence ID" value="MDD1948080.1"/>
    <property type="molecule type" value="Genomic_DNA"/>
</dbReference>
<proteinExistence type="predicted"/>
<dbReference type="RefSeq" id="WP_054898954.1">
    <property type="nucleotide sequence ID" value="NZ_JANCLL010000084.1"/>
</dbReference>
<feature type="non-terminal residue" evidence="1">
    <location>
        <position position="1"/>
    </location>
</feature>
<gene>
    <name evidence="1" type="ORF">NMG11_30100</name>
</gene>
<organism evidence="1 2">
    <name type="scientific">Pseudomonas carnis</name>
    <dbReference type="NCBI Taxonomy" id="2487355"/>
    <lineage>
        <taxon>Bacteria</taxon>
        <taxon>Pseudomonadati</taxon>
        <taxon>Pseudomonadota</taxon>
        <taxon>Gammaproteobacteria</taxon>
        <taxon>Pseudomonadales</taxon>
        <taxon>Pseudomonadaceae</taxon>
        <taxon>Pseudomonas</taxon>
    </lineage>
</organism>
<keyword evidence="2" id="KW-1185">Reference proteome</keyword>
<dbReference type="Proteomes" id="UP001150614">
    <property type="component" value="Unassembled WGS sequence"/>
</dbReference>
<name>A0ABT5RQ12_9PSED</name>
<reference evidence="1" key="1">
    <citation type="submission" date="2022-07" db="EMBL/GenBank/DDBJ databases">
        <title>Draft genome of Pseudomonas carnis strain LP isolated from cheese.</title>
        <authorList>
            <person name="Wolfe B.E."/>
        </authorList>
    </citation>
    <scope>NUCLEOTIDE SEQUENCE</scope>
    <source>
        <strain evidence="1">LP</strain>
    </source>
</reference>
<sequence length="203" mass="22605">MTTNQTIDGVPRATLANFIEYSLPVSGNDEAWLREKAQLRALLDAPANPLGDPVGSFDKHMQYMHENIELKKRISDLEAAQPRGVPVAWMFKYLSHSDSPPYRSFEVTDFHQNPKAPGIAEHTPLYAEQPAPVALVLPEHRDSDLRSPTYGLARGWNACLDEVVRLTATVRTPEPLVMTDGLHTYEYVTGHNAAIDKMLGVKS</sequence>
<evidence type="ECO:0000313" key="2">
    <source>
        <dbReference type="Proteomes" id="UP001150614"/>
    </source>
</evidence>